<evidence type="ECO:0000313" key="1">
    <source>
        <dbReference type="EMBL" id="GAT25764.1"/>
    </source>
</evidence>
<protein>
    <submittedName>
        <fullName evidence="1">Autophagy-related protein 22-1</fullName>
    </submittedName>
</protein>
<dbReference type="AlphaFoldDB" id="A0A146FHV3"/>
<reference evidence="1 2" key="1">
    <citation type="journal article" date="2016" name="DNA Res.">
        <title>Genome sequence of Aspergillus luchuensis NBRC 4314.</title>
        <authorList>
            <person name="Yamada O."/>
            <person name="Machida M."/>
            <person name="Hosoyama A."/>
            <person name="Goto M."/>
            <person name="Takahashi T."/>
            <person name="Futagami T."/>
            <person name="Yamagata Y."/>
            <person name="Takeuchi M."/>
            <person name="Kobayashi T."/>
            <person name="Koike H."/>
            <person name="Abe K."/>
            <person name="Asai K."/>
            <person name="Arita M."/>
            <person name="Fujita N."/>
            <person name="Fukuda K."/>
            <person name="Higa K."/>
            <person name="Horikawa H."/>
            <person name="Ishikawa T."/>
            <person name="Jinno K."/>
            <person name="Kato Y."/>
            <person name="Kirimura K."/>
            <person name="Mizutani O."/>
            <person name="Nakasone K."/>
            <person name="Sano M."/>
            <person name="Shiraishi Y."/>
            <person name="Tsukahara M."/>
            <person name="Gomi K."/>
        </authorList>
    </citation>
    <scope>NUCLEOTIDE SEQUENCE [LARGE SCALE GENOMIC DNA]</scope>
    <source>
        <strain evidence="1 2">RIB 2604</strain>
    </source>
</reference>
<comment type="caution">
    <text evidence="1">The sequence shown here is derived from an EMBL/GenBank/DDBJ whole genome shotgun (WGS) entry which is preliminary data.</text>
</comment>
<accession>A0A146FHV3</accession>
<dbReference type="EMBL" id="BCWF01000020">
    <property type="protein sequence ID" value="GAT25764.1"/>
    <property type="molecule type" value="Genomic_DNA"/>
</dbReference>
<proteinExistence type="predicted"/>
<reference evidence="2" key="2">
    <citation type="submission" date="2016-02" db="EMBL/GenBank/DDBJ databases">
        <title>Genome sequencing of Aspergillus luchuensis NBRC 4314.</title>
        <authorList>
            <person name="Yamada O."/>
        </authorList>
    </citation>
    <scope>NUCLEOTIDE SEQUENCE [LARGE SCALE GENOMIC DNA]</scope>
    <source>
        <strain evidence="2">RIB 2604</strain>
    </source>
</reference>
<dbReference type="Proteomes" id="UP000075230">
    <property type="component" value="Unassembled WGS sequence"/>
</dbReference>
<organism evidence="1 2">
    <name type="scientific">Aspergillus kawachii</name>
    <name type="common">White koji mold</name>
    <name type="synonym">Aspergillus awamori var. kawachi</name>
    <dbReference type="NCBI Taxonomy" id="1069201"/>
    <lineage>
        <taxon>Eukaryota</taxon>
        <taxon>Fungi</taxon>
        <taxon>Dikarya</taxon>
        <taxon>Ascomycota</taxon>
        <taxon>Pezizomycotina</taxon>
        <taxon>Eurotiomycetes</taxon>
        <taxon>Eurotiomycetidae</taxon>
        <taxon>Eurotiales</taxon>
        <taxon>Aspergillaceae</taxon>
        <taxon>Aspergillus</taxon>
        <taxon>Aspergillus subgen. Circumdati</taxon>
    </lineage>
</organism>
<name>A0A146FHV3_ASPKA</name>
<evidence type="ECO:0000313" key="2">
    <source>
        <dbReference type="Proteomes" id="UP000075230"/>
    </source>
</evidence>
<sequence length="96" mass="10712">MLQGEVCPGAFLFVRNIAPYVILLHRDPCLEQMRRNTGSLPHPVTDSTKAGWRHVSSIGWSRAWMVGFNNRIHQNPGGLNSEKAIEPGVWTFGVLS</sequence>
<gene>
    <name evidence="1" type="ORF">RIB2604_02003410</name>
</gene>